<sequence length="316" mass="35452">MAKPTSISAAFELFTSLRYDPILRTSSKNSAFSDGVESPLYMRSLHQCRLLEAAQEFGFDCSDGLAFLGDGARFEKYIIQEVEQWGTERDENDTSSPLRVKFVFDRQGSKRVELSMVPKVSLEVLFPSTLDLPPEESTTEPPKTFEPSPLTGGALIMGPTDFQPVPNTQPHSTLTASYSILLDSQPTPVDSHTVYKTTHRPHYDSSRSRILGKAPHSTLAEEVLLYNPSSLIMEGSLTTPYFYRNGRWVTPPVWDDDHGGQRGTTRRYAIEQKLCKVETISIHSLQTGEKIRISNGVRGFGWGLLKFKYGTEVHRQ</sequence>
<dbReference type="InterPro" id="IPR043132">
    <property type="entry name" value="BCAT-like_C"/>
</dbReference>
<evidence type="ECO:0000313" key="1">
    <source>
        <dbReference type="EMBL" id="KAE9976407.1"/>
    </source>
</evidence>
<protein>
    <recommendedName>
        <fullName evidence="3">Aminodeoxychorismate lyase</fullName>
    </recommendedName>
</protein>
<reference evidence="1 2" key="1">
    <citation type="submission" date="2019-11" db="EMBL/GenBank/DDBJ databases">
        <title>Venturia inaequalis Genome Resource.</title>
        <authorList>
            <person name="Lichtner F.J."/>
        </authorList>
    </citation>
    <scope>NUCLEOTIDE SEQUENCE [LARGE SCALE GENOMIC DNA]</scope>
    <source>
        <strain evidence="1">Bline_iso_100314</strain>
    </source>
</reference>
<dbReference type="InterPro" id="IPR043131">
    <property type="entry name" value="BCAT-like_N"/>
</dbReference>
<dbReference type="EMBL" id="WNWQ01000154">
    <property type="protein sequence ID" value="KAE9976407.1"/>
    <property type="molecule type" value="Genomic_DNA"/>
</dbReference>
<evidence type="ECO:0008006" key="3">
    <source>
        <dbReference type="Google" id="ProtNLM"/>
    </source>
</evidence>
<dbReference type="Pfam" id="PF01063">
    <property type="entry name" value="Aminotran_4"/>
    <property type="match status" value="1"/>
</dbReference>
<dbReference type="AlphaFoldDB" id="A0A8H3Z0K2"/>
<dbReference type="Gene3D" id="3.20.10.10">
    <property type="entry name" value="D-amino Acid Aminotransferase, subunit A, domain 2"/>
    <property type="match status" value="1"/>
</dbReference>
<accession>A0A8H3Z0K2</accession>
<evidence type="ECO:0000313" key="2">
    <source>
        <dbReference type="Proteomes" id="UP000433883"/>
    </source>
</evidence>
<proteinExistence type="predicted"/>
<comment type="caution">
    <text evidence="1">The sequence shown here is derived from an EMBL/GenBank/DDBJ whole genome shotgun (WGS) entry which is preliminary data.</text>
</comment>
<dbReference type="Gene3D" id="3.30.470.10">
    <property type="match status" value="1"/>
</dbReference>
<gene>
    <name evidence="1" type="ORF">BLS_002076</name>
</gene>
<name>A0A8H3Z0K2_VENIN</name>
<dbReference type="Proteomes" id="UP000433883">
    <property type="component" value="Unassembled WGS sequence"/>
</dbReference>
<dbReference type="InterPro" id="IPR001544">
    <property type="entry name" value="Aminotrans_IV"/>
</dbReference>
<organism evidence="1 2">
    <name type="scientific">Venturia inaequalis</name>
    <name type="common">Apple scab fungus</name>
    <dbReference type="NCBI Taxonomy" id="5025"/>
    <lineage>
        <taxon>Eukaryota</taxon>
        <taxon>Fungi</taxon>
        <taxon>Dikarya</taxon>
        <taxon>Ascomycota</taxon>
        <taxon>Pezizomycotina</taxon>
        <taxon>Dothideomycetes</taxon>
        <taxon>Pleosporomycetidae</taxon>
        <taxon>Venturiales</taxon>
        <taxon>Venturiaceae</taxon>
        <taxon>Venturia</taxon>
    </lineage>
</organism>
<dbReference type="GO" id="GO:0003824">
    <property type="term" value="F:catalytic activity"/>
    <property type="evidence" value="ECO:0007669"/>
    <property type="project" value="InterPro"/>
</dbReference>
<dbReference type="InterPro" id="IPR036038">
    <property type="entry name" value="Aminotransferase-like"/>
</dbReference>
<dbReference type="SUPFAM" id="SSF56752">
    <property type="entry name" value="D-aminoacid aminotransferase-like PLP-dependent enzymes"/>
    <property type="match status" value="1"/>
</dbReference>